<feature type="transmembrane region" description="Helical" evidence="1">
    <location>
        <begin position="257"/>
        <end position="276"/>
    </location>
</feature>
<feature type="transmembrane region" description="Helical" evidence="1">
    <location>
        <begin position="34"/>
        <end position="67"/>
    </location>
</feature>
<keyword evidence="1" id="KW-1133">Transmembrane helix</keyword>
<evidence type="ECO:0000313" key="4">
    <source>
        <dbReference type="Proteomes" id="UP001057998"/>
    </source>
</evidence>
<reference evidence="3" key="1">
    <citation type="submission" date="2022-07" db="EMBL/GenBank/DDBJ databases">
        <title>Genome sequencing of Photobacterium atrarenae GJH2-4.</title>
        <authorList>
            <person name="Park S.-J."/>
        </authorList>
    </citation>
    <scope>NUCLEOTIDE SEQUENCE</scope>
    <source>
        <strain evidence="3">GJH2-4</strain>
    </source>
</reference>
<feature type="transmembrane region" description="Helical" evidence="1">
    <location>
        <begin position="288"/>
        <end position="308"/>
    </location>
</feature>
<keyword evidence="4" id="KW-1185">Reference proteome</keyword>
<proteinExistence type="predicted"/>
<feature type="transmembrane region" description="Helical" evidence="1">
    <location>
        <begin position="87"/>
        <end position="104"/>
    </location>
</feature>
<feature type="chain" id="PRO_5045582887" description="Polysaccharide biosynthesis protein" evidence="2">
    <location>
        <begin position="19"/>
        <end position="416"/>
    </location>
</feature>
<keyword evidence="2" id="KW-0732">Signal</keyword>
<feature type="transmembrane region" description="Helical" evidence="1">
    <location>
        <begin position="170"/>
        <end position="188"/>
    </location>
</feature>
<feature type="signal peptide" evidence="2">
    <location>
        <begin position="1"/>
        <end position="18"/>
    </location>
</feature>
<protein>
    <recommendedName>
        <fullName evidence="5">Polysaccharide biosynthesis protein</fullName>
    </recommendedName>
</protein>
<keyword evidence="1" id="KW-0812">Transmembrane</keyword>
<evidence type="ECO:0008006" key="5">
    <source>
        <dbReference type="Google" id="ProtNLM"/>
    </source>
</evidence>
<feature type="transmembrane region" description="Helical" evidence="1">
    <location>
        <begin position="381"/>
        <end position="402"/>
    </location>
</feature>
<organism evidence="3 4">
    <name type="scientific">Photobacterium atrarenae</name>
    <dbReference type="NCBI Taxonomy" id="865757"/>
    <lineage>
        <taxon>Bacteria</taxon>
        <taxon>Pseudomonadati</taxon>
        <taxon>Pseudomonadota</taxon>
        <taxon>Gammaproteobacteria</taxon>
        <taxon>Vibrionales</taxon>
        <taxon>Vibrionaceae</taxon>
        <taxon>Photobacterium</taxon>
    </lineage>
</organism>
<name>A0ABY5GM99_9GAMM</name>
<dbReference type="Proteomes" id="UP001057998">
    <property type="component" value="Chromosome 2"/>
</dbReference>
<gene>
    <name evidence="3" type="ORF">NNL38_17940</name>
</gene>
<sequence>MKGLLKFLSASIVTQATAAMTGLLLAHWLMVDDYAIYTVMTMMTGAVMVLTKGGVNLGLNAILGRVWPDKQKAQQALKASLIVRRKIAIILLPMILFFSSWLLFENGADILTMLMMALFLVIYYIFDFQSKLHEQIIFFDNSAHKVQLIDGTLSLFRLVCILALKFIGFLNVSLAILVGVLTAGLRIFPIRKAVAKIIPQHRATPVTHGDIDEVKRIAHRQLSLDIFMVIQAQAVLFVIAYYGDYSDTAAFGALTRIGQLFLPVTAFITAYAVPRFCQVSHQRLVRDLMLWTGLVFGIGMMLVLLSATYPELLLFLVGDNYASYTYELLISCIYVAFNAACYCFWTLLANRGLNKYSYVQLITFPFWCLIAPLVFDLSTLSGALAFQFGIPVTLLMAALMDLKKEMFSGVAMKSRH</sequence>
<feature type="transmembrane region" description="Helical" evidence="1">
    <location>
        <begin position="356"/>
        <end position="375"/>
    </location>
</feature>
<evidence type="ECO:0000256" key="2">
    <source>
        <dbReference type="SAM" id="SignalP"/>
    </source>
</evidence>
<evidence type="ECO:0000256" key="1">
    <source>
        <dbReference type="SAM" id="Phobius"/>
    </source>
</evidence>
<accession>A0ABY5GM99</accession>
<dbReference type="EMBL" id="CP101509">
    <property type="protein sequence ID" value="UTV30458.1"/>
    <property type="molecule type" value="Genomic_DNA"/>
</dbReference>
<evidence type="ECO:0000313" key="3">
    <source>
        <dbReference type="EMBL" id="UTV30458.1"/>
    </source>
</evidence>
<feature type="transmembrane region" description="Helical" evidence="1">
    <location>
        <begin position="328"/>
        <end position="349"/>
    </location>
</feature>
<feature type="transmembrane region" description="Helical" evidence="1">
    <location>
        <begin position="110"/>
        <end position="126"/>
    </location>
</feature>
<keyword evidence="1" id="KW-0472">Membrane</keyword>
<dbReference type="RefSeq" id="WP_255391817.1">
    <property type="nucleotide sequence ID" value="NZ_CP101509.1"/>
</dbReference>